<organism evidence="2 3">
    <name type="scientific">Huso huso</name>
    <name type="common">Beluga</name>
    <name type="synonym">Acipenser huso</name>
    <dbReference type="NCBI Taxonomy" id="61971"/>
    <lineage>
        <taxon>Eukaryota</taxon>
        <taxon>Metazoa</taxon>
        <taxon>Chordata</taxon>
        <taxon>Craniata</taxon>
        <taxon>Vertebrata</taxon>
        <taxon>Euteleostomi</taxon>
        <taxon>Actinopterygii</taxon>
        <taxon>Chondrostei</taxon>
        <taxon>Acipenseriformes</taxon>
        <taxon>Acipenseridae</taxon>
        <taxon>Huso</taxon>
    </lineage>
</organism>
<dbReference type="EMBL" id="JAHFZB010000016">
    <property type="protein sequence ID" value="KAK6480281.1"/>
    <property type="molecule type" value="Genomic_DNA"/>
</dbReference>
<evidence type="ECO:0000313" key="2">
    <source>
        <dbReference type="EMBL" id="KAK6480281.1"/>
    </source>
</evidence>
<protein>
    <recommendedName>
        <fullName evidence="4">Secreted protein</fullName>
    </recommendedName>
</protein>
<comment type="caution">
    <text evidence="2">The sequence shown here is derived from an EMBL/GenBank/DDBJ whole genome shotgun (WGS) entry which is preliminary data.</text>
</comment>
<name>A0ABR0Z626_HUSHU</name>
<evidence type="ECO:0008006" key="4">
    <source>
        <dbReference type="Google" id="ProtNLM"/>
    </source>
</evidence>
<keyword evidence="1" id="KW-0732">Signal</keyword>
<reference evidence="2 3" key="1">
    <citation type="submission" date="2021-05" db="EMBL/GenBank/DDBJ databases">
        <authorList>
            <person name="Zahm M."/>
            <person name="Klopp C."/>
            <person name="Cabau C."/>
            <person name="Kuhl H."/>
            <person name="Suciu R."/>
            <person name="Ciorpac M."/>
            <person name="Holostenco D."/>
            <person name="Gessner J."/>
            <person name="Wuertz S."/>
            <person name="Hohne C."/>
            <person name="Stock M."/>
            <person name="Gislard M."/>
            <person name="Lluch J."/>
            <person name="Milhes M."/>
            <person name="Lampietro C."/>
            <person name="Lopez Roques C."/>
            <person name="Donnadieu C."/>
            <person name="Du K."/>
            <person name="Schartl M."/>
            <person name="Guiguen Y."/>
        </authorList>
    </citation>
    <scope>NUCLEOTIDE SEQUENCE [LARGE SCALE GENOMIC DNA]</scope>
    <source>
        <strain evidence="2">Hh-F2</strain>
        <tissue evidence="2">Blood</tissue>
    </source>
</reference>
<evidence type="ECO:0000313" key="3">
    <source>
        <dbReference type="Proteomes" id="UP001369086"/>
    </source>
</evidence>
<evidence type="ECO:0000256" key="1">
    <source>
        <dbReference type="SAM" id="SignalP"/>
    </source>
</evidence>
<gene>
    <name evidence="2" type="ORF">HHUSO_G17953</name>
</gene>
<keyword evidence="3" id="KW-1185">Reference proteome</keyword>
<dbReference type="Proteomes" id="UP001369086">
    <property type="component" value="Unassembled WGS sequence"/>
</dbReference>
<sequence>MKFKKFFFFFVLFRRHFRLGWSFLFQAPPVSAVAPAGLHTSRLDPGSRALVSTWLAFMKRSEACRTTADHQGAHTVIGTPRIAGRKLNQLSEPVCVQVDC</sequence>
<feature type="signal peptide" evidence="1">
    <location>
        <begin position="1"/>
        <end position="22"/>
    </location>
</feature>
<proteinExistence type="predicted"/>
<accession>A0ABR0Z626</accession>
<feature type="chain" id="PRO_5045751122" description="Secreted protein" evidence="1">
    <location>
        <begin position="23"/>
        <end position="100"/>
    </location>
</feature>